<dbReference type="Pfam" id="PF00005">
    <property type="entry name" value="ABC_tran"/>
    <property type="match status" value="1"/>
</dbReference>
<sequence length="268" mass="29208">MRYSVKNHPILRGVDLAVPEGSIYGFLGPNGSGKTTTLRILLGFLARDEGELLIHGTPVARDTPRSDISYLPDVPVFDPWLTPRQYLRISAALSGIPSSAREAHVDGALHRAHLAHVDTPLGGLSRGMRQRFGIAQALLHEPRVLILDEPTSALDPLSRDDMLELIDSLRGHTTVFFSTHSMSDVESVCDHAAFLYQGKIRAAGTIAELTQTYGGSSHLQASFDPAGLHPDEVQGILREAGCQDISLRPERSLHNAFTTVIRRADSHS</sequence>
<name>A0A9X1QNT0_9CORY</name>
<dbReference type="InterPro" id="IPR003593">
    <property type="entry name" value="AAA+_ATPase"/>
</dbReference>
<comment type="similarity">
    <text evidence="1">Belongs to the ABC transporter superfamily.</text>
</comment>
<dbReference type="InterPro" id="IPR003439">
    <property type="entry name" value="ABC_transporter-like_ATP-bd"/>
</dbReference>
<evidence type="ECO:0000256" key="3">
    <source>
        <dbReference type="ARBA" id="ARBA00022741"/>
    </source>
</evidence>
<dbReference type="GO" id="GO:0005524">
    <property type="term" value="F:ATP binding"/>
    <property type="evidence" value="ECO:0007669"/>
    <property type="project" value="UniProtKB-KW"/>
</dbReference>
<dbReference type="InterPro" id="IPR027417">
    <property type="entry name" value="P-loop_NTPase"/>
</dbReference>
<keyword evidence="4 6" id="KW-0067">ATP-binding</keyword>
<evidence type="ECO:0000313" key="7">
    <source>
        <dbReference type="Proteomes" id="UP001139336"/>
    </source>
</evidence>
<protein>
    <submittedName>
        <fullName evidence="6">ABC transporter ATP-binding protein</fullName>
    </submittedName>
</protein>
<dbReference type="SMART" id="SM00382">
    <property type="entry name" value="AAA"/>
    <property type="match status" value="1"/>
</dbReference>
<dbReference type="CDD" id="cd03230">
    <property type="entry name" value="ABC_DR_subfamily_A"/>
    <property type="match status" value="1"/>
</dbReference>
<organism evidence="6 7">
    <name type="scientific">Corynebacterium uropygiale</name>
    <dbReference type="NCBI Taxonomy" id="1775911"/>
    <lineage>
        <taxon>Bacteria</taxon>
        <taxon>Bacillati</taxon>
        <taxon>Actinomycetota</taxon>
        <taxon>Actinomycetes</taxon>
        <taxon>Mycobacteriales</taxon>
        <taxon>Corynebacteriaceae</taxon>
        <taxon>Corynebacterium</taxon>
    </lineage>
</organism>
<evidence type="ECO:0000256" key="4">
    <source>
        <dbReference type="ARBA" id="ARBA00022840"/>
    </source>
</evidence>
<evidence type="ECO:0000259" key="5">
    <source>
        <dbReference type="PROSITE" id="PS50893"/>
    </source>
</evidence>
<comment type="caution">
    <text evidence="6">The sequence shown here is derived from an EMBL/GenBank/DDBJ whole genome shotgun (WGS) entry which is preliminary data.</text>
</comment>
<keyword evidence="7" id="KW-1185">Reference proteome</keyword>
<dbReference type="RefSeq" id="WP_236118177.1">
    <property type="nucleotide sequence ID" value="NZ_JAKGSI010000002.1"/>
</dbReference>
<proteinExistence type="inferred from homology"/>
<dbReference type="PANTHER" id="PTHR43335">
    <property type="entry name" value="ABC TRANSPORTER, ATP-BINDING PROTEIN"/>
    <property type="match status" value="1"/>
</dbReference>
<feature type="domain" description="ABC transporter" evidence="5">
    <location>
        <begin position="1"/>
        <end position="222"/>
    </location>
</feature>
<dbReference type="PANTHER" id="PTHR43335:SF4">
    <property type="entry name" value="ABC TRANSPORTER, ATP-BINDING PROTEIN"/>
    <property type="match status" value="1"/>
</dbReference>
<evidence type="ECO:0000256" key="2">
    <source>
        <dbReference type="ARBA" id="ARBA00022448"/>
    </source>
</evidence>
<accession>A0A9X1QNT0</accession>
<dbReference type="AlphaFoldDB" id="A0A9X1QNT0"/>
<dbReference type="Proteomes" id="UP001139336">
    <property type="component" value="Unassembled WGS sequence"/>
</dbReference>
<dbReference type="GO" id="GO:0016887">
    <property type="term" value="F:ATP hydrolysis activity"/>
    <property type="evidence" value="ECO:0007669"/>
    <property type="project" value="InterPro"/>
</dbReference>
<evidence type="ECO:0000313" key="6">
    <source>
        <dbReference type="EMBL" id="MCF4006371.1"/>
    </source>
</evidence>
<keyword evidence="3" id="KW-0547">Nucleotide-binding</keyword>
<evidence type="ECO:0000256" key="1">
    <source>
        <dbReference type="ARBA" id="ARBA00005417"/>
    </source>
</evidence>
<dbReference type="PROSITE" id="PS50893">
    <property type="entry name" value="ABC_TRANSPORTER_2"/>
    <property type="match status" value="1"/>
</dbReference>
<gene>
    <name evidence="6" type="ORF">L1O03_04140</name>
</gene>
<dbReference type="Gene3D" id="3.40.50.300">
    <property type="entry name" value="P-loop containing nucleotide triphosphate hydrolases"/>
    <property type="match status" value="1"/>
</dbReference>
<dbReference type="EMBL" id="JAKGSI010000002">
    <property type="protein sequence ID" value="MCF4006371.1"/>
    <property type="molecule type" value="Genomic_DNA"/>
</dbReference>
<keyword evidence="2" id="KW-0813">Transport</keyword>
<reference evidence="6" key="1">
    <citation type="submission" date="2022-01" db="EMBL/GenBank/DDBJ databases">
        <title>Corynebacterium sp. nov isolated from isolated from the feces of the greater white-fronted geese (Anser albifrons) at Poyang Lake, PR China.</title>
        <authorList>
            <person name="Liu Q."/>
        </authorList>
    </citation>
    <scope>NUCLEOTIDE SEQUENCE</scope>
    <source>
        <strain evidence="6">JCM 32435</strain>
    </source>
</reference>
<dbReference type="SUPFAM" id="SSF52540">
    <property type="entry name" value="P-loop containing nucleoside triphosphate hydrolases"/>
    <property type="match status" value="1"/>
</dbReference>